<dbReference type="EMBL" id="CP060774">
    <property type="protein sequence ID" value="QQK40450.1"/>
    <property type="molecule type" value="Genomic_DNA"/>
</dbReference>
<dbReference type="GeneID" id="90952492"/>
<evidence type="ECO:0000313" key="2">
    <source>
        <dbReference type="Proteomes" id="UP000595662"/>
    </source>
</evidence>
<gene>
    <name evidence="1" type="ORF">Pdw03_3304</name>
</gene>
<proteinExistence type="predicted"/>
<protein>
    <submittedName>
        <fullName evidence="1">Uncharacterized protein</fullName>
    </submittedName>
</protein>
<name>A0A7T6XG04_PENDI</name>
<organism evidence="1 2">
    <name type="scientific">Penicillium digitatum</name>
    <name type="common">Green mold</name>
    <dbReference type="NCBI Taxonomy" id="36651"/>
    <lineage>
        <taxon>Eukaryota</taxon>
        <taxon>Fungi</taxon>
        <taxon>Dikarya</taxon>
        <taxon>Ascomycota</taxon>
        <taxon>Pezizomycotina</taxon>
        <taxon>Eurotiomycetes</taxon>
        <taxon>Eurotiomycetidae</taxon>
        <taxon>Eurotiales</taxon>
        <taxon>Aspergillaceae</taxon>
        <taxon>Penicillium</taxon>
    </lineage>
</organism>
<sequence length="69" mass="8043">MGSEFDSGHPLPVLIQEHIYNDRDIPSLINLDMMTPPFWPFDSARLITLMHTRRSQSTKSPSVRDTRCW</sequence>
<dbReference type="RefSeq" id="XP_065955850.1">
    <property type="nucleotide sequence ID" value="XM_066100450.1"/>
</dbReference>
<accession>A0A7T6XG04</accession>
<dbReference type="Proteomes" id="UP000595662">
    <property type="component" value="Chromosome 1"/>
</dbReference>
<dbReference type="AlphaFoldDB" id="A0A7T6XG04"/>
<reference evidence="1 2" key="1">
    <citation type="submission" date="2020-08" db="EMBL/GenBank/DDBJ databases">
        <title>The completed genome sequence of the pathogenic ascomycete fungus Penicillium digitatum.</title>
        <authorList>
            <person name="Wang M."/>
        </authorList>
    </citation>
    <scope>NUCLEOTIDE SEQUENCE [LARGE SCALE GENOMIC DNA]</scope>
    <source>
        <strain evidence="1 2">PdW03</strain>
    </source>
</reference>
<evidence type="ECO:0000313" key="1">
    <source>
        <dbReference type="EMBL" id="QQK40450.1"/>
    </source>
</evidence>